<protein>
    <submittedName>
        <fullName evidence="2">Gsp_15 putative toxin</fullName>
    </submittedName>
</protein>
<name>A0A098LXV1_GEMSP</name>
<accession>A0A098LXV1</accession>
<evidence type="ECO:0000256" key="1">
    <source>
        <dbReference type="SAM" id="SignalP"/>
    </source>
</evidence>
<keyword evidence="1" id="KW-0732">Signal</keyword>
<dbReference type="AlphaFoldDB" id="A0A098LXV1"/>
<feature type="chain" id="PRO_5001937808" evidence="1">
    <location>
        <begin position="23"/>
        <end position="142"/>
    </location>
</feature>
<organism evidence="2">
    <name type="scientific">Gemmula speciosa</name>
    <name type="common">Splendid gem-turris</name>
    <name type="synonym">Pleurotoma speciosa</name>
    <dbReference type="NCBI Taxonomy" id="439592"/>
    <lineage>
        <taxon>Eukaryota</taxon>
        <taxon>Metazoa</taxon>
        <taxon>Spiralia</taxon>
        <taxon>Lophotrochozoa</taxon>
        <taxon>Mollusca</taxon>
        <taxon>Gastropoda</taxon>
        <taxon>Caenogastropoda</taxon>
        <taxon>Neogastropoda</taxon>
        <taxon>Conoidea</taxon>
        <taxon>Turridae</taxon>
        <taxon>Gemmula</taxon>
    </lineage>
</organism>
<dbReference type="EMBL" id="GBRA01000015">
    <property type="protein sequence ID" value="JAC94779.1"/>
    <property type="molecule type" value="Transcribed_RNA"/>
</dbReference>
<reference evidence="2" key="1">
    <citation type="journal article" date="2014" name="Toxicon">
        <title>A bioinformatics survey for conotoxin-like sequences in three turrid snail venom duct transcriptomes.</title>
        <authorList>
            <person name="Gonzales D.T."/>
            <person name="Saloma C.P."/>
        </authorList>
    </citation>
    <scope>NUCLEOTIDE SEQUENCE</scope>
    <source>
        <tissue evidence="2">Venom duct</tissue>
    </source>
</reference>
<evidence type="ECO:0000313" key="2">
    <source>
        <dbReference type="EMBL" id="JAC94779.1"/>
    </source>
</evidence>
<reference evidence="2" key="2">
    <citation type="submission" date="2014-09" db="EMBL/GenBank/DDBJ databases">
        <authorList>
            <person name="Gonzales D.T.T."/>
            <person name="Saloma C.P."/>
        </authorList>
    </citation>
    <scope>NUCLEOTIDE SEQUENCE</scope>
    <source>
        <tissue evidence="2">Venom duct</tissue>
    </source>
</reference>
<proteinExistence type="predicted"/>
<feature type="signal peptide" evidence="1">
    <location>
        <begin position="1"/>
        <end position="22"/>
    </location>
</feature>
<sequence length="142" mass="16191">MKLSLDILMCITMATIMTTVNAQTPSPEIQSRECQPFQVCAVSWEGNIHPMCQCGGQGGCPVYVDGHGIDNFAYFCENVNEAERCRDINEEAIIIRTDWYGRLRCRCRTYEDRQGSLHVYCKELLGENVFRIMQLSKLIQGN</sequence>